<dbReference type="GO" id="GO:0004047">
    <property type="term" value="F:aminomethyltransferase activity"/>
    <property type="evidence" value="ECO:0007669"/>
    <property type="project" value="UniProtKB-EC"/>
</dbReference>
<protein>
    <recommendedName>
        <fullName evidence="2">aminomethyltransferase</fullName>
        <ecNumber evidence="2">2.1.2.10</ecNumber>
    </recommendedName>
    <alternativeName>
        <fullName evidence="5">Glycine cleavage system T protein</fullName>
    </alternativeName>
</protein>
<gene>
    <name evidence="10" type="primary">gcvT</name>
    <name evidence="10" type="ORF">NNJEOMEG_02183</name>
</gene>
<dbReference type="AlphaFoldDB" id="A0A6V8LW97"/>
<accession>A0A6V8LW97</accession>
<evidence type="ECO:0000256" key="4">
    <source>
        <dbReference type="ARBA" id="ARBA00022679"/>
    </source>
</evidence>
<dbReference type="EC" id="2.1.2.10" evidence="2"/>
<reference evidence="10 11" key="2">
    <citation type="submission" date="2020-05" db="EMBL/GenBank/DDBJ databases">
        <title>Draft genome sequence of Desulfovibrio sp. strainFSS-1.</title>
        <authorList>
            <person name="Shimoshige H."/>
            <person name="Kobayashi H."/>
            <person name="Maekawa T."/>
        </authorList>
    </citation>
    <scope>NUCLEOTIDE SEQUENCE [LARGE SCALE GENOMIC DNA]</scope>
    <source>
        <strain evidence="10 11">SIID29052-01</strain>
    </source>
</reference>
<evidence type="ECO:0000256" key="6">
    <source>
        <dbReference type="ARBA" id="ARBA00047665"/>
    </source>
</evidence>
<evidence type="ECO:0000256" key="3">
    <source>
        <dbReference type="ARBA" id="ARBA00022576"/>
    </source>
</evidence>
<evidence type="ECO:0000256" key="5">
    <source>
        <dbReference type="ARBA" id="ARBA00031395"/>
    </source>
</evidence>
<dbReference type="GO" id="GO:0008168">
    <property type="term" value="F:methyltransferase activity"/>
    <property type="evidence" value="ECO:0007669"/>
    <property type="project" value="UniProtKB-KW"/>
</dbReference>
<keyword evidence="4 10" id="KW-0808">Transferase</keyword>
<dbReference type="FunFam" id="3.30.70.1400:FF:000001">
    <property type="entry name" value="Aminomethyltransferase"/>
    <property type="match status" value="1"/>
</dbReference>
<evidence type="ECO:0000259" key="8">
    <source>
        <dbReference type="Pfam" id="PF01571"/>
    </source>
</evidence>
<dbReference type="PANTHER" id="PTHR43757">
    <property type="entry name" value="AMINOMETHYLTRANSFERASE"/>
    <property type="match status" value="1"/>
</dbReference>
<dbReference type="InterPro" id="IPR027266">
    <property type="entry name" value="TrmE/GcvT-like"/>
</dbReference>
<keyword evidence="10" id="KW-0489">Methyltransferase</keyword>
<evidence type="ECO:0000256" key="7">
    <source>
        <dbReference type="PIRSR" id="PIRSR006487-1"/>
    </source>
</evidence>
<evidence type="ECO:0000256" key="1">
    <source>
        <dbReference type="ARBA" id="ARBA00008609"/>
    </source>
</evidence>
<dbReference type="InterPro" id="IPR028896">
    <property type="entry name" value="GcvT/YgfZ/DmdA"/>
</dbReference>
<comment type="catalytic activity">
    <reaction evidence="6">
        <text>N(6)-[(R)-S(8)-aminomethyldihydrolipoyl]-L-lysyl-[protein] + (6S)-5,6,7,8-tetrahydrofolate = N(6)-[(R)-dihydrolipoyl]-L-lysyl-[protein] + (6R)-5,10-methylene-5,6,7,8-tetrahydrofolate + NH4(+)</text>
        <dbReference type="Rhea" id="RHEA:16945"/>
        <dbReference type="Rhea" id="RHEA-COMP:10475"/>
        <dbReference type="Rhea" id="RHEA-COMP:10492"/>
        <dbReference type="ChEBI" id="CHEBI:15636"/>
        <dbReference type="ChEBI" id="CHEBI:28938"/>
        <dbReference type="ChEBI" id="CHEBI:57453"/>
        <dbReference type="ChEBI" id="CHEBI:83100"/>
        <dbReference type="ChEBI" id="CHEBI:83143"/>
        <dbReference type="EC" id="2.1.2.10"/>
    </reaction>
</comment>
<dbReference type="GO" id="GO:0032259">
    <property type="term" value="P:methylation"/>
    <property type="evidence" value="ECO:0007669"/>
    <property type="project" value="UniProtKB-KW"/>
</dbReference>
<dbReference type="Pfam" id="PF01571">
    <property type="entry name" value="GCV_T"/>
    <property type="match status" value="1"/>
</dbReference>
<evidence type="ECO:0000259" key="9">
    <source>
        <dbReference type="Pfam" id="PF08669"/>
    </source>
</evidence>
<dbReference type="Gene3D" id="4.10.1250.10">
    <property type="entry name" value="Aminomethyltransferase fragment"/>
    <property type="match status" value="1"/>
</dbReference>
<feature type="binding site" evidence="7">
    <location>
        <position position="197"/>
    </location>
    <ligand>
        <name>substrate</name>
    </ligand>
</feature>
<dbReference type="GO" id="GO:0006546">
    <property type="term" value="P:glycine catabolic process"/>
    <property type="evidence" value="ECO:0007669"/>
    <property type="project" value="InterPro"/>
</dbReference>
<dbReference type="Pfam" id="PF08669">
    <property type="entry name" value="GCV_T_C"/>
    <property type="match status" value="1"/>
</dbReference>
<dbReference type="RefSeq" id="WP_173084316.1">
    <property type="nucleotide sequence ID" value="NZ_BLTE01000009.1"/>
</dbReference>
<dbReference type="PANTHER" id="PTHR43757:SF2">
    <property type="entry name" value="AMINOMETHYLTRANSFERASE, MITOCHONDRIAL"/>
    <property type="match status" value="1"/>
</dbReference>
<dbReference type="EMBL" id="BLTE01000009">
    <property type="protein sequence ID" value="GFK94339.1"/>
    <property type="molecule type" value="Genomic_DNA"/>
</dbReference>
<dbReference type="Proteomes" id="UP000494245">
    <property type="component" value="Unassembled WGS sequence"/>
</dbReference>
<dbReference type="Gene3D" id="3.30.70.1400">
    <property type="entry name" value="Aminomethyltransferase beta-barrel domains"/>
    <property type="match status" value="1"/>
</dbReference>
<comment type="similarity">
    <text evidence="1">Belongs to the GcvT family.</text>
</comment>
<dbReference type="GO" id="GO:0005829">
    <property type="term" value="C:cytosol"/>
    <property type="evidence" value="ECO:0007669"/>
    <property type="project" value="TreeGrafter"/>
</dbReference>
<dbReference type="InterPro" id="IPR013977">
    <property type="entry name" value="GcvT_C"/>
</dbReference>
<sequence length="361" mass="38713">METLLVTPLNAWHKAHGAKMVPFAGWEMPVQYSGIIAEHGHCRTRAAIFDICHMGEFSLKGPGAKNALAAAVTQNLDTLAPGKCRYGFLLNEQGGVLDDLIVYRIADEEFMLVVNGACTASDFATIKGRLPAGLAFADISDNTAKIDLQGPKSFEVLARVLPGEWNTLGYFSFRKTAFDGAEIIVSRTGYTGELGYEFYLPADKAQALWEKLAADPEVLPAGLGARDTLRLEMGYPLYGQDLDTEHTPAEAGYDGMLGSAAPFTGKARAFDVRRKLVALSIEGRRSARHHDKVLDGNGKEVGVVTSGSFSPTLGHSIALAYLDAQAAEADGFTVQAAKAQLPAKKVDLPFYKGGTARAKLS</sequence>
<organism evidence="10 11">
    <name type="scientific">Fundidesulfovibrio magnetotacticus</name>
    <dbReference type="NCBI Taxonomy" id="2730080"/>
    <lineage>
        <taxon>Bacteria</taxon>
        <taxon>Pseudomonadati</taxon>
        <taxon>Thermodesulfobacteriota</taxon>
        <taxon>Desulfovibrionia</taxon>
        <taxon>Desulfovibrionales</taxon>
        <taxon>Desulfovibrionaceae</taxon>
        <taxon>Fundidesulfovibrio</taxon>
    </lineage>
</organism>
<dbReference type="PIRSF" id="PIRSF006487">
    <property type="entry name" value="GcvT"/>
    <property type="match status" value="1"/>
</dbReference>
<dbReference type="Gene3D" id="3.30.1360.120">
    <property type="entry name" value="Probable tRNA modification gtpase trme, domain 1"/>
    <property type="match status" value="1"/>
</dbReference>
<dbReference type="NCBIfam" id="NF001567">
    <property type="entry name" value="PRK00389.1"/>
    <property type="match status" value="1"/>
</dbReference>
<keyword evidence="3" id="KW-0032">Aminotransferase</keyword>
<evidence type="ECO:0000256" key="2">
    <source>
        <dbReference type="ARBA" id="ARBA00012616"/>
    </source>
</evidence>
<feature type="domain" description="GCVT N-terminal" evidence="8">
    <location>
        <begin position="10"/>
        <end position="255"/>
    </location>
</feature>
<evidence type="ECO:0000313" key="10">
    <source>
        <dbReference type="EMBL" id="GFK94339.1"/>
    </source>
</evidence>
<dbReference type="Gene3D" id="2.40.30.110">
    <property type="entry name" value="Aminomethyltransferase beta-barrel domains"/>
    <property type="match status" value="1"/>
</dbReference>
<dbReference type="GO" id="GO:0005960">
    <property type="term" value="C:glycine cleavage complex"/>
    <property type="evidence" value="ECO:0007669"/>
    <property type="project" value="InterPro"/>
</dbReference>
<reference evidence="10 11" key="1">
    <citation type="submission" date="2020-04" db="EMBL/GenBank/DDBJ databases">
        <authorList>
            <consortium name="Desulfovibrio sp. FSS-1 genome sequencing consortium"/>
            <person name="Shimoshige H."/>
            <person name="Kobayashi H."/>
            <person name="Maekawa T."/>
        </authorList>
    </citation>
    <scope>NUCLEOTIDE SEQUENCE [LARGE SCALE GENOMIC DNA]</scope>
    <source>
        <strain evidence="10 11">SIID29052-01</strain>
    </source>
</reference>
<evidence type="ECO:0000313" key="11">
    <source>
        <dbReference type="Proteomes" id="UP000494245"/>
    </source>
</evidence>
<dbReference type="InterPro" id="IPR029043">
    <property type="entry name" value="GcvT/YgfZ_C"/>
</dbReference>
<feature type="domain" description="Aminomethyltransferase C-terminal" evidence="9">
    <location>
        <begin position="274"/>
        <end position="352"/>
    </location>
</feature>
<dbReference type="GO" id="GO:0008483">
    <property type="term" value="F:transaminase activity"/>
    <property type="evidence" value="ECO:0007669"/>
    <property type="project" value="UniProtKB-KW"/>
</dbReference>
<dbReference type="InterPro" id="IPR006223">
    <property type="entry name" value="GcvT"/>
</dbReference>
<dbReference type="InterPro" id="IPR006222">
    <property type="entry name" value="GCVT_N"/>
</dbReference>
<dbReference type="NCBIfam" id="TIGR00528">
    <property type="entry name" value="gcvT"/>
    <property type="match status" value="1"/>
</dbReference>
<comment type="caution">
    <text evidence="10">The sequence shown here is derived from an EMBL/GenBank/DDBJ whole genome shotgun (WGS) entry which is preliminary data.</text>
</comment>
<keyword evidence="11" id="KW-1185">Reference proteome</keyword>
<dbReference type="SUPFAM" id="SSF103025">
    <property type="entry name" value="Folate-binding domain"/>
    <property type="match status" value="1"/>
</dbReference>
<dbReference type="SUPFAM" id="SSF101790">
    <property type="entry name" value="Aminomethyltransferase beta-barrel domain"/>
    <property type="match status" value="1"/>
</dbReference>
<proteinExistence type="inferred from homology"/>
<name>A0A6V8LW97_9BACT</name>